<organism evidence="3 4">
    <name type="scientific">Rhizoctonia solani</name>
    <dbReference type="NCBI Taxonomy" id="456999"/>
    <lineage>
        <taxon>Eukaryota</taxon>
        <taxon>Fungi</taxon>
        <taxon>Dikarya</taxon>
        <taxon>Basidiomycota</taxon>
        <taxon>Agaricomycotina</taxon>
        <taxon>Agaricomycetes</taxon>
        <taxon>Cantharellales</taxon>
        <taxon>Ceratobasidiaceae</taxon>
        <taxon>Rhizoctonia</taxon>
    </lineage>
</organism>
<accession>A0A8H3HQ01</accession>
<name>A0A8H3HQ01_9AGAM</name>
<dbReference type="PANTHER" id="PTHR36223">
    <property type="entry name" value="BETA-LACTAMASE-TYPE TRANSPEPTIDASE FOLD DOMAIN CONTAINING PROTEIN"/>
    <property type="match status" value="1"/>
</dbReference>
<dbReference type="Proteomes" id="UP000663853">
    <property type="component" value="Unassembled WGS sequence"/>
</dbReference>
<protein>
    <recommendedName>
        <fullName evidence="2">DUF7918 domain-containing protein</fullName>
    </recommendedName>
</protein>
<dbReference type="AlphaFoldDB" id="A0A8H3HQ01"/>
<evidence type="ECO:0000256" key="1">
    <source>
        <dbReference type="SAM" id="MobiDB-lite"/>
    </source>
</evidence>
<reference evidence="3" key="1">
    <citation type="submission" date="2021-01" db="EMBL/GenBank/DDBJ databases">
        <authorList>
            <person name="Kaushik A."/>
        </authorList>
    </citation>
    <scope>NUCLEOTIDE SEQUENCE</scope>
    <source>
        <strain evidence="3">AG6-10EEA</strain>
    </source>
</reference>
<proteinExistence type="predicted"/>
<comment type="caution">
    <text evidence="3">The sequence shown here is derived from an EMBL/GenBank/DDBJ whole genome shotgun (WGS) entry which is preliminary data.</text>
</comment>
<dbReference type="InterPro" id="IPR057678">
    <property type="entry name" value="DUF7918"/>
</dbReference>
<feature type="domain" description="DUF7918" evidence="2">
    <location>
        <begin position="9"/>
        <end position="215"/>
    </location>
</feature>
<dbReference type="PANTHER" id="PTHR36223:SF1">
    <property type="entry name" value="TRANSCRIPTION ELONGATION FACTOR EAF N-TERMINAL DOMAIN-CONTAINING PROTEIN"/>
    <property type="match status" value="1"/>
</dbReference>
<dbReference type="Pfam" id="PF25534">
    <property type="entry name" value="DUF7918"/>
    <property type="match status" value="1"/>
</dbReference>
<feature type="region of interest" description="Disordered" evidence="1">
    <location>
        <begin position="259"/>
        <end position="283"/>
    </location>
</feature>
<evidence type="ECO:0000259" key="2">
    <source>
        <dbReference type="Pfam" id="PF25534"/>
    </source>
</evidence>
<feature type="region of interest" description="Disordered" evidence="1">
    <location>
        <begin position="211"/>
        <end position="244"/>
    </location>
</feature>
<gene>
    <name evidence="3" type="ORF">RDB_LOCUS159667</name>
</gene>
<sequence>MIFERLGLSVCIKNSNGDELPEYQVQETADDTIQCWVPSTPGVNFQLHWEVTDNPHPGRDLRTVPFLDGVQMRAKVTRKSVLANRFNGKHYKHQTGTSTARLYEFGTRVLTDSDDCVKPDQLVLKSLNTIKLVFEWGRRGESAPGSFSVPQEIGPIHEKAAKKSHSGAAKLGKTINVASPNTVYFTTSATVKPIAFVFCYAPEGWLRARGIIPRSPEPEPQGTQDAPKRERSITPDIIDVDDLETDDDEVQIVKHMIPATLTNNKRQRTEKYNSIGKTKAEED</sequence>
<evidence type="ECO:0000313" key="3">
    <source>
        <dbReference type="EMBL" id="CAE6526101.1"/>
    </source>
</evidence>
<evidence type="ECO:0000313" key="4">
    <source>
        <dbReference type="Proteomes" id="UP000663853"/>
    </source>
</evidence>
<dbReference type="EMBL" id="CAJMXA010003904">
    <property type="protein sequence ID" value="CAE6526101.1"/>
    <property type="molecule type" value="Genomic_DNA"/>
</dbReference>